<comment type="caution">
    <text evidence="7">The sequence shown here is derived from an EMBL/GenBank/DDBJ whole genome shotgun (WGS) entry which is preliminary data.</text>
</comment>
<evidence type="ECO:0000313" key="8">
    <source>
        <dbReference type="Proteomes" id="UP000806542"/>
    </source>
</evidence>
<evidence type="ECO:0000313" key="7">
    <source>
        <dbReference type="EMBL" id="MBE5039513.1"/>
    </source>
</evidence>
<gene>
    <name evidence="7" type="ORF">INF28_03425</name>
</gene>
<dbReference type="PANTHER" id="PTHR43075">
    <property type="entry name" value="FORMATE LYASE ACTIVATING ENZYME, PUTATIVE (AFU_ORTHOLOGUE AFUA_2G15630)-RELATED"/>
    <property type="match status" value="1"/>
</dbReference>
<comment type="cofactor">
    <cofactor evidence="5">
        <name>[4Fe-4S] cluster</name>
        <dbReference type="ChEBI" id="CHEBI:49883"/>
    </cofactor>
    <text evidence="5">Binds 1 [4Fe-4S] cluster. The cluster is coordinated with 3 cysteines and an exchangeable S-adenosyl-L-methionine.</text>
</comment>
<dbReference type="InterPro" id="IPR007197">
    <property type="entry name" value="rSAM"/>
</dbReference>
<dbReference type="CDD" id="cd01335">
    <property type="entry name" value="Radical_SAM"/>
    <property type="match status" value="1"/>
</dbReference>
<keyword evidence="1 5" id="KW-0949">S-adenosyl-L-methionine</keyword>
<dbReference type="GO" id="GO:0046872">
    <property type="term" value="F:metal ion binding"/>
    <property type="evidence" value="ECO:0007669"/>
    <property type="project" value="UniProtKB-KW"/>
</dbReference>
<feature type="binding site" evidence="5">
    <location>
        <position position="62"/>
    </location>
    <ligand>
        <name>[4Fe-4S] cluster</name>
        <dbReference type="ChEBI" id="CHEBI:49883"/>
        <note>4Fe-4S-S-AdoMet</note>
    </ligand>
</feature>
<dbReference type="PIRSF" id="PIRSF004869">
    <property type="entry name" value="PflX_prd"/>
    <property type="match status" value="1"/>
</dbReference>
<reference evidence="7" key="1">
    <citation type="submission" date="2020-10" db="EMBL/GenBank/DDBJ databases">
        <title>ChiBAC.</title>
        <authorList>
            <person name="Zenner C."/>
            <person name="Hitch T.C.A."/>
            <person name="Clavel T."/>
        </authorList>
    </citation>
    <scope>NUCLEOTIDE SEQUENCE</scope>
    <source>
        <strain evidence="7">DSM 107454</strain>
    </source>
</reference>
<feature type="binding site" evidence="5">
    <location>
        <position position="66"/>
    </location>
    <ligand>
        <name>[4Fe-4S] cluster</name>
        <dbReference type="ChEBI" id="CHEBI:49883"/>
        <note>4Fe-4S-S-AdoMet</note>
    </ligand>
</feature>
<evidence type="ECO:0000256" key="2">
    <source>
        <dbReference type="ARBA" id="ARBA00022723"/>
    </source>
</evidence>
<dbReference type="AlphaFoldDB" id="A0A9D5LX84"/>
<dbReference type="GO" id="GO:0003824">
    <property type="term" value="F:catalytic activity"/>
    <property type="evidence" value="ECO:0007669"/>
    <property type="project" value="InterPro"/>
</dbReference>
<dbReference type="InterPro" id="IPR058240">
    <property type="entry name" value="rSAM_sf"/>
</dbReference>
<keyword evidence="4 5" id="KW-0411">Iron-sulfur</keyword>
<proteinExistence type="predicted"/>
<dbReference type="EMBL" id="JADCKB010000005">
    <property type="protein sequence ID" value="MBE5039513.1"/>
    <property type="molecule type" value="Genomic_DNA"/>
</dbReference>
<dbReference type="SUPFAM" id="SSF102114">
    <property type="entry name" value="Radical SAM enzymes"/>
    <property type="match status" value="1"/>
</dbReference>
<keyword evidence="2 5" id="KW-0479">Metal-binding</keyword>
<dbReference type="Pfam" id="PF04055">
    <property type="entry name" value="Radical_SAM"/>
    <property type="match status" value="1"/>
</dbReference>
<protein>
    <submittedName>
        <fullName evidence="7">Radical SAM protein</fullName>
    </submittedName>
</protein>
<dbReference type="InterPro" id="IPR013785">
    <property type="entry name" value="Aldolase_TIM"/>
</dbReference>
<dbReference type="RefSeq" id="WP_226392076.1">
    <property type="nucleotide sequence ID" value="NZ_JADCKB010000005.1"/>
</dbReference>
<sequence length="296" mass="33851">MKETQENICRACPRECGIDRSKTVGFCGCGKKVRLARVGMHMWEEPCLSYGNGSGTIFFSGCNLRCVFCQNYRISHEHQGREITIEKLAEEILRLQKEGASNINFVTPSHYTENLAMVLKMVRGRLHIPVVYNSSGYDSVEALKKLNGLIDIYLPDLKYYSPMLSKRYSGAENYFSVAANALKEMWRQTGYAAFDRQGHMTKGVLVRHLVLPTHTDDSMKIFSYLAECYDPAKMAVSVMSQYFPAYKASKFKELQRRITAQEYDRVVNYVVDLGFSVGFLQERSAAKEEYVPDFDY</sequence>
<accession>A0A9D5LX84</accession>
<dbReference type="InterPro" id="IPR040085">
    <property type="entry name" value="MJ0674-like"/>
</dbReference>
<dbReference type="PANTHER" id="PTHR43075:SF1">
    <property type="entry name" value="FORMATE LYASE ACTIVATING ENZYME, PUTATIVE (AFU_ORTHOLOGUE AFUA_2G15630)-RELATED"/>
    <property type="match status" value="1"/>
</dbReference>
<evidence type="ECO:0000256" key="3">
    <source>
        <dbReference type="ARBA" id="ARBA00023004"/>
    </source>
</evidence>
<dbReference type="SFLD" id="SFLDS00029">
    <property type="entry name" value="Radical_SAM"/>
    <property type="match status" value="1"/>
</dbReference>
<dbReference type="InterPro" id="IPR016431">
    <property type="entry name" value="Pyrv-formate_lyase-activ_prd"/>
</dbReference>
<organism evidence="7 8">
    <name type="scientific">Ructibacterium gallinarum</name>
    <dbReference type="NCBI Taxonomy" id="2779355"/>
    <lineage>
        <taxon>Bacteria</taxon>
        <taxon>Bacillati</taxon>
        <taxon>Bacillota</taxon>
        <taxon>Clostridia</taxon>
        <taxon>Eubacteriales</taxon>
        <taxon>Oscillospiraceae</taxon>
        <taxon>Ructibacterium</taxon>
    </lineage>
</organism>
<evidence type="ECO:0000256" key="5">
    <source>
        <dbReference type="PIRSR" id="PIRSR004869-50"/>
    </source>
</evidence>
<dbReference type="Proteomes" id="UP000806542">
    <property type="component" value="Unassembled WGS sequence"/>
</dbReference>
<keyword evidence="8" id="KW-1185">Reference proteome</keyword>
<keyword evidence="3 5" id="KW-0408">Iron</keyword>
<evidence type="ECO:0000256" key="4">
    <source>
        <dbReference type="ARBA" id="ARBA00023014"/>
    </source>
</evidence>
<dbReference type="Gene3D" id="3.20.20.70">
    <property type="entry name" value="Aldolase class I"/>
    <property type="match status" value="1"/>
</dbReference>
<dbReference type="SFLD" id="SFLDG01099">
    <property type="entry name" value="Uncharacterised_Radical_SAM_Su"/>
    <property type="match status" value="1"/>
</dbReference>
<feature type="binding site" evidence="5">
    <location>
        <position position="69"/>
    </location>
    <ligand>
        <name>[4Fe-4S] cluster</name>
        <dbReference type="ChEBI" id="CHEBI:49883"/>
        <note>4Fe-4S-S-AdoMet</note>
    </ligand>
</feature>
<name>A0A9D5LX84_9FIRM</name>
<evidence type="ECO:0000259" key="6">
    <source>
        <dbReference type="Pfam" id="PF04055"/>
    </source>
</evidence>
<dbReference type="GO" id="GO:0051536">
    <property type="term" value="F:iron-sulfur cluster binding"/>
    <property type="evidence" value="ECO:0007669"/>
    <property type="project" value="UniProtKB-KW"/>
</dbReference>
<feature type="domain" description="Radical SAM core" evidence="6">
    <location>
        <begin position="57"/>
        <end position="183"/>
    </location>
</feature>
<evidence type="ECO:0000256" key="1">
    <source>
        <dbReference type="ARBA" id="ARBA00022691"/>
    </source>
</evidence>